<keyword evidence="5 8" id="KW-0812">Transmembrane</keyword>
<keyword evidence="7 8" id="KW-0472">Membrane</keyword>
<keyword evidence="4 8" id="KW-1003">Cell membrane</keyword>
<evidence type="ECO:0000313" key="10">
    <source>
        <dbReference type="Proteomes" id="UP001499938"/>
    </source>
</evidence>
<sequence length="342" mass="38874">MTDQQQRGHELKYDNGAVIVDQAKYVAGVRQPCADLSEELAALRSNGDQPDFLWIGLKDPTPQEFDLVRTELGLHPLAVEDVLKGDQRAKIERYEGMLFIVVKTLHYVEATSDVETGEIMCFVGDRFLLTIRYGEITELHQVRTRLEQEPKALAGGPQTALYAIIDRIVDGYLRVDEEVGRDLEEIEASVFDEADTVHSQTIYNLKREVLEVKRASVPLARALESTFGPNSPFIDVETRLRYRDVIDHLARVNDHSEAYDRLLTDVLHAHLARVGVRQNEDMRKISAWVAIAAMPTMIAGIYGMNFEHMPELGWRFGYPMALALMLVVCLILHRLFRKSGWL</sequence>
<dbReference type="InterPro" id="IPR002523">
    <property type="entry name" value="MgTranspt_CorA/ZnTranspt_ZntB"/>
</dbReference>
<dbReference type="Gene3D" id="3.30.460.20">
    <property type="entry name" value="CorA soluble domain-like"/>
    <property type="match status" value="1"/>
</dbReference>
<gene>
    <name evidence="8 9" type="primary">corA</name>
    <name evidence="9" type="ORF">GCM10009811_09270</name>
</gene>
<comment type="caution">
    <text evidence="9">The sequence shown here is derived from an EMBL/GenBank/DDBJ whole genome shotgun (WGS) entry which is preliminary data.</text>
</comment>
<keyword evidence="8" id="KW-0406">Ion transport</keyword>
<comment type="similarity">
    <text evidence="2 8">Belongs to the CorA metal ion transporter (MIT) (TC 1.A.35) family.</text>
</comment>
<protein>
    <recommendedName>
        <fullName evidence="8">Magnesium transport protein CorA</fullName>
    </recommendedName>
</protein>
<comment type="function">
    <text evidence="8">Mediates influx of magnesium ions.</text>
</comment>
<dbReference type="InterPro" id="IPR045861">
    <property type="entry name" value="CorA_cytoplasmic_dom"/>
</dbReference>
<dbReference type="InterPro" id="IPR004488">
    <property type="entry name" value="Mg/Co-transport_prot_CorA"/>
</dbReference>
<dbReference type="SUPFAM" id="SSF143865">
    <property type="entry name" value="CorA soluble domain-like"/>
    <property type="match status" value="1"/>
</dbReference>
<dbReference type="EMBL" id="BAAAPO010000015">
    <property type="protein sequence ID" value="GAA1786345.1"/>
    <property type="molecule type" value="Genomic_DNA"/>
</dbReference>
<feature type="transmembrane region" description="Helical" evidence="8">
    <location>
        <begin position="316"/>
        <end position="336"/>
    </location>
</feature>
<evidence type="ECO:0000256" key="8">
    <source>
        <dbReference type="RuleBase" id="RU362010"/>
    </source>
</evidence>
<evidence type="ECO:0000256" key="5">
    <source>
        <dbReference type="ARBA" id="ARBA00022692"/>
    </source>
</evidence>
<keyword evidence="6 8" id="KW-1133">Transmembrane helix</keyword>
<organism evidence="9 10">
    <name type="scientific">Nostocoides veronense</name>
    <dbReference type="NCBI Taxonomy" id="330836"/>
    <lineage>
        <taxon>Bacteria</taxon>
        <taxon>Bacillati</taxon>
        <taxon>Actinomycetota</taxon>
        <taxon>Actinomycetes</taxon>
        <taxon>Micrococcales</taxon>
        <taxon>Intrasporangiaceae</taxon>
        <taxon>Nostocoides</taxon>
    </lineage>
</organism>
<proteinExistence type="inferred from homology"/>
<comment type="subcellular location">
    <subcellularLocation>
        <location evidence="1">Cell membrane</location>
        <topology evidence="1">Multi-pass membrane protein</topology>
    </subcellularLocation>
    <subcellularLocation>
        <location evidence="8">Membrane</location>
        <topology evidence="8">Multi-pass membrane protein</topology>
    </subcellularLocation>
</comment>
<dbReference type="RefSeq" id="WP_344081977.1">
    <property type="nucleotide sequence ID" value="NZ_BAAAPO010000015.1"/>
</dbReference>
<name>A0ABN2LEV0_9MICO</name>
<evidence type="ECO:0000256" key="2">
    <source>
        <dbReference type="ARBA" id="ARBA00009765"/>
    </source>
</evidence>
<evidence type="ECO:0000313" key="9">
    <source>
        <dbReference type="EMBL" id="GAA1786345.1"/>
    </source>
</evidence>
<keyword evidence="3 8" id="KW-0813">Transport</keyword>
<accession>A0ABN2LEV0</accession>
<keyword evidence="8" id="KW-0460">Magnesium</keyword>
<evidence type="ECO:0000256" key="6">
    <source>
        <dbReference type="ARBA" id="ARBA00022989"/>
    </source>
</evidence>
<dbReference type="PANTHER" id="PTHR46494">
    <property type="entry name" value="CORA FAMILY METAL ION TRANSPORTER (EUROFUNG)"/>
    <property type="match status" value="1"/>
</dbReference>
<reference evidence="9 10" key="1">
    <citation type="journal article" date="2019" name="Int. J. Syst. Evol. Microbiol.">
        <title>The Global Catalogue of Microorganisms (GCM) 10K type strain sequencing project: providing services to taxonomists for standard genome sequencing and annotation.</title>
        <authorList>
            <consortium name="The Broad Institute Genomics Platform"/>
            <consortium name="The Broad Institute Genome Sequencing Center for Infectious Disease"/>
            <person name="Wu L."/>
            <person name="Ma J."/>
        </authorList>
    </citation>
    <scope>NUCLEOTIDE SEQUENCE [LARGE SCALE GENOMIC DNA]</scope>
    <source>
        <strain evidence="9 10">JCM 15592</strain>
    </source>
</reference>
<dbReference type="Pfam" id="PF01544">
    <property type="entry name" value="CorA"/>
    <property type="match status" value="1"/>
</dbReference>
<feature type="transmembrane region" description="Helical" evidence="8">
    <location>
        <begin position="285"/>
        <end position="304"/>
    </location>
</feature>
<keyword evidence="10" id="KW-1185">Reference proteome</keyword>
<dbReference type="InterPro" id="IPR045863">
    <property type="entry name" value="CorA_TM1_TM2"/>
</dbReference>
<evidence type="ECO:0000256" key="1">
    <source>
        <dbReference type="ARBA" id="ARBA00004651"/>
    </source>
</evidence>
<dbReference type="NCBIfam" id="TIGR00383">
    <property type="entry name" value="corA"/>
    <property type="match status" value="1"/>
</dbReference>
<dbReference type="CDD" id="cd12830">
    <property type="entry name" value="MtCorA-like"/>
    <property type="match status" value="1"/>
</dbReference>
<evidence type="ECO:0000256" key="3">
    <source>
        <dbReference type="ARBA" id="ARBA00022448"/>
    </source>
</evidence>
<evidence type="ECO:0000256" key="4">
    <source>
        <dbReference type="ARBA" id="ARBA00022475"/>
    </source>
</evidence>
<dbReference type="Proteomes" id="UP001499938">
    <property type="component" value="Unassembled WGS sequence"/>
</dbReference>
<dbReference type="Gene3D" id="1.20.58.340">
    <property type="entry name" value="Magnesium transport protein CorA, transmembrane region"/>
    <property type="match status" value="2"/>
</dbReference>
<evidence type="ECO:0000256" key="7">
    <source>
        <dbReference type="ARBA" id="ARBA00023136"/>
    </source>
</evidence>
<dbReference type="PANTHER" id="PTHR46494:SF1">
    <property type="entry name" value="CORA FAMILY METAL ION TRANSPORTER (EUROFUNG)"/>
    <property type="match status" value="1"/>
</dbReference>
<dbReference type="SUPFAM" id="SSF144083">
    <property type="entry name" value="Magnesium transport protein CorA, transmembrane region"/>
    <property type="match status" value="1"/>
</dbReference>